<feature type="chain" id="PRO_5004909892" description="Protein G12" evidence="1">
    <location>
        <begin position="42"/>
        <end position="262"/>
    </location>
</feature>
<feature type="signal peptide" evidence="1">
    <location>
        <begin position="1"/>
        <end position="41"/>
    </location>
</feature>
<reference evidence="2" key="2">
    <citation type="journal article" date="2014" name="BMC Genomics">
        <title>A genomic perspective to assessing quality of mass-reared SIT flies used in Mediterranean fruit fly (Ceratitis capitata) eradication in California.</title>
        <authorList>
            <person name="Calla B."/>
            <person name="Hall B."/>
            <person name="Hou S."/>
            <person name="Geib S.M."/>
        </authorList>
    </citation>
    <scope>NUCLEOTIDE SEQUENCE</scope>
</reference>
<feature type="non-terminal residue" evidence="2">
    <location>
        <position position="1"/>
    </location>
</feature>
<evidence type="ECO:0000313" key="2">
    <source>
        <dbReference type="EMBL" id="JAC05420.1"/>
    </source>
</evidence>
<reference evidence="2" key="1">
    <citation type="submission" date="2013-07" db="EMBL/GenBank/DDBJ databases">
        <authorList>
            <person name="Geib S."/>
        </authorList>
    </citation>
    <scope>NUCLEOTIDE SEQUENCE</scope>
</reference>
<name>W8CDY5_CERCA</name>
<dbReference type="EMBL" id="GAMC01001136">
    <property type="protein sequence ID" value="JAC05420.1"/>
    <property type="molecule type" value="mRNA"/>
</dbReference>
<dbReference type="PANTHER" id="PTHR21163">
    <property type="entry name" value="PROTEIN G12"/>
    <property type="match status" value="1"/>
</dbReference>
<evidence type="ECO:0008006" key="3">
    <source>
        <dbReference type="Google" id="ProtNLM"/>
    </source>
</evidence>
<dbReference type="OrthoDB" id="7882129at2759"/>
<dbReference type="PANTHER" id="PTHR21163:SF0">
    <property type="entry name" value="GH08205P-RELATED"/>
    <property type="match status" value="1"/>
</dbReference>
<accession>W8CDY5</accession>
<evidence type="ECO:0000256" key="1">
    <source>
        <dbReference type="SAM" id="SignalP"/>
    </source>
</evidence>
<dbReference type="InterPro" id="IPR010629">
    <property type="entry name" value="Ins_allergen"/>
</dbReference>
<keyword evidence="1" id="KW-0732">Signal</keyword>
<protein>
    <recommendedName>
        <fullName evidence="3">Protein G12</fullName>
    </recommendedName>
</protein>
<dbReference type="Pfam" id="PF06757">
    <property type="entry name" value="Ins_allergen_rp"/>
    <property type="match status" value="1"/>
</dbReference>
<proteinExistence type="evidence at transcript level"/>
<dbReference type="AlphaFoldDB" id="W8CDY5"/>
<organism evidence="2">
    <name type="scientific">Ceratitis capitata</name>
    <name type="common">Mediterranean fruit fly</name>
    <name type="synonym">Tephritis capitata</name>
    <dbReference type="NCBI Taxonomy" id="7213"/>
    <lineage>
        <taxon>Eukaryota</taxon>
        <taxon>Metazoa</taxon>
        <taxon>Ecdysozoa</taxon>
        <taxon>Arthropoda</taxon>
        <taxon>Hexapoda</taxon>
        <taxon>Insecta</taxon>
        <taxon>Pterygota</taxon>
        <taxon>Neoptera</taxon>
        <taxon>Endopterygota</taxon>
        <taxon>Diptera</taxon>
        <taxon>Brachycera</taxon>
        <taxon>Muscomorpha</taxon>
        <taxon>Tephritoidea</taxon>
        <taxon>Tephritidae</taxon>
        <taxon>Ceratitis</taxon>
        <taxon>Ceratitis</taxon>
    </lineage>
</organism>
<sequence>VFSFELFRYKQEKNSPGKSVKMFVKLLTLLIVAILAAQSEAHNNNRYYVERVPLPFGTDCADSADFQLCQDFRDIRNLIDPNTLVYYISYGYYQDDDFRKAMDFIKTDRFQSVSDQIANSNGYQRLLQRFADAGVNTETIASISNIFNCLMIAIPKYSDDAEEITSLDDMQSIVVPRISLGDIASKLIKSIKRSDLRKLLREKLNENGEFANFYSVLRSRNFQHDVKRFFHEYQVKYPISVLKRHKIDLSKLFDMTVKLLDC</sequence>